<dbReference type="Proteomes" id="UP001162060">
    <property type="component" value="Unassembled WGS sequence"/>
</dbReference>
<evidence type="ECO:0000313" key="2">
    <source>
        <dbReference type="EMBL" id="CAK7935646.1"/>
    </source>
</evidence>
<dbReference type="Pfam" id="PF07727">
    <property type="entry name" value="RVT_2"/>
    <property type="match status" value="1"/>
</dbReference>
<evidence type="ECO:0000259" key="1">
    <source>
        <dbReference type="Pfam" id="PF07727"/>
    </source>
</evidence>
<dbReference type="AlphaFoldDB" id="A0AAV1ULX7"/>
<protein>
    <recommendedName>
        <fullName evidence="1">Reverse transcriptase Ty1/copia-type domain-containing protein</fullName>
    </recommendedName>
</protein>
<comment type="caution">
    <text evidence="2">The sequence shown here is derived from an EMBL/GenBank/DDBJ whole genome shotgun (WGS) entry which is preliminary data.</text>
</comment>
<organism evidence="2 3">
    <name type="scientific">Peronospora matthiolae</name>
    <dbReference type="NCBI Taxonomy" id="2874970"/>
    <lineage>
        <taxon>Eukaryota</taxon>
        <taxon>Sar</taxon>
        <taxon>Stramenopiles</taxon>
        <taxon>Oomycota</taxon>
        <taxon>Peronosporomycetes</taxon>
        <taxon>Peronosporales</taxon>
        <taxon>Peronosporaceae</taxon>
        <taxon>Peronospora</taxon>
    </lineage>
</organism>
<evidence type="ECO:0000313" key="3">
    <source>
        <dbReference type="Proteomes" id="UP001162060"/>
    </source>
</evidence>
<name>A0AAV1ULX7_9STRA</name>
<dbReference type="EMBL" id="CAKLBY020000222">
    <property type="protein sequence ID" value="CAK7935646.1"/>
    <property type="molecule type" value="Genomic_DNA"/>
</dbReference>
<accession>A0AAV1ULX7</accession>
<gene>
    <name evidence="2" type="ORF">PM001_LOCUS20796</name>
</gene>
<feature type="domain" description="Reverse transcriptase Ty1/copia-type" evidence="1">
    <location>
        <begin position="3"/>
        <end position="111"/>
    </location>
</feature>
<reference evidence="2" key="1">
    <citation type="submission" date="2024-01" db="EMBL/GenBank/DDBJ databases">
        <authorList>
            <person name="Webb A."/>
        </authorList>
    </citation>
    <scope>NUCLEOTIDE SEQUENCE</scope>
    <source>
        <strain evidence="2">Pm1</strain>
    </source>
</reference>
<dbReference type="InterPro" id="IPR013103">
    <property type="entry name" value="RVT_2"/>
</dbReference>
<proteinExistence type="predicted"/>
<sequence>MDPSQVLKLNRSLYGLKKAASTWFKTISSVSKNMGFMACVTDPCVFIRRDGHLSWIYLTLHVNDMLIGGNSAISIDKVADELSSHFKLKTLGNLRFILGIEVEYAHQTKKLKIS</sequence>